<sequence length="244" mass="25995">MTAVTTLAECWLKALLTLVALALSANVIVGPSVRWRPVFVSGLLVAIVICEYYYLFFAIVKVPTDWASRRGASIERWDCLQSTKGGKRADSSGSSFDINPCFCPFGAFCKNLTSGEWVDPSVCPKDGTALCWDINHTPVNLYIKSTRDCTAAQGPSCSLAAPCTPCGLDTLEGYIKASGGDANSNNATDGVSRCRSCGAGNSGACNFVIGEGPYCWKEPGSREVEPCSVCCTEPEALYLNGTCY</sequence>
<feature type="transmembrane region" description="Helical" evidence="1">
    <location>
        <begin position="12"/>
        <end position="33"/>
    </location>
</feature>
<dbReference type="AlphaFoldDB" id="D7FJN7"/>
<keyword evidence="1" id="KW-0812">Transmembrane</keyword>
<keyword evidence="1" id="KW-0472">Membrane</keyword>
<evidence type="ECO:0000313" key="2">
    <source>
        <dbReference type="EMBL" id="CBJ29139.1"/>
    </source>
</evidence>
<reference evidence="2 3" key="1">
    <citation type="journal article" date="2010" name="Nature">
        <title>The Ectocarpus genome and the independent evolution of multicellularity in brown algae.</title>
        <authorList>
            <person name="Cock J.M."/>
            <person name="Sterck L."/>
            <person name="Rouze P."/>
            <person name="Scornet D."/>
            <person name="Allen A.E."/>
            <person name="Amoutzias G."/>
            <person name="Anthouard V."/>
            <person name="Artiguenave F."/>
            <person name="Aury J.M."/>
            <person name="Badger J.H."/>
            <person name="Beszteri B."/>
            <person name="Billiau K."/>
            <person name="Bonnet E."/>
            <person name="Bothwell J.H."/>
            <person name="Bowler C."/>
            <person name="Boyen C."/>
            <person name="Brownlee C."/>
            <person name="Carrano C.J."/>
            <person name="Charrier B."/>
            <person name="Cho G.Y."/>
            <person name="Coelho S.M."/>
            <person name="Collen J."/>
            <person name="Corre E."/>
            <person name="Da Silva C."/>
            <person name="Delage L."/>
            <person name="Delaroque N."/>
            <person name="Dittami S.M."/>
            <person name="Doulbeau S."/>
            <person name="Elias M."/>
            <person name="Farnham G."/>
            <person name="Gachon C.M."/>
            <person name="Gschloessl B."/>
            <person name="Heesch S."/>
            <person name="Jabbari K."/>
            <person name="Jubin C."/>
            <person name="Kawai H."/>
            <person name="Kimura K."/>
            <person name="Kloareg B."/>
            <person name="Kupper F.C."/>
            <person name="Lang D."/>
            <person name="Le Bail A."/>
            <person name="Leblanc C."/>
            <person name="Lerouge P."/>
            <person name="Lohr M."/>
            <person name="Lopez P.J."/>
            <person name="Martens C."/>
            <person name="Maumus F."/>
            <person name="Michel G."/>
            <person name="Miranda-Saavedra D."/>
            <person name="Morales J."/>
            <person name="Moreau H."/>
            <person name="Motomura T."/>
            <person name="Nagasato C."/>
            <person name="Napoli C.A."/>
            <person name="Nelson D.R."/>
            <person name="Nyvall-Collen P."/>
            <person name="Peters A.F."/>
            <person name="Pommier C."/>
            <person name="Potin P."/>
            <person name="Poulain J."/>
            <person name="Quesneville H."/>
            <person name="Read B."/>
            <person name="Rensing S.A."/>
            <person name="Ritter A."/>
            <person name="Rousvoal S."/>
            <person name="Samanta M."/>
            <person name="Samson G."/>
            <person name="Schroeder D.C."/>
            <person name="Segurens B."/>
            <person name="Strittmatter M."/>
            <person name="Tonon T."/>
            <person name="Tregear J.W."/>
            <person name="Valentin K."/>
            <person name="von Dassow P."/>
            <person name="Yamagishi T."/>
            <person name="Van de Peer Y."/>
            <person name="Wincker P."/>
        </authorList>
    </citation>
    <scope>NUCLEOTIDE SEQUENCE [LARGE SCALE GENOMIC DNA]</scope>
    <source>
        <strain evidence="3">Ec32 / CCAP1310/4</strain>
    </source>
</reference>
<evidence type="ECO:0000313" key="3">
    <source>
        <dbReference type="Proteomes" id="UP000002630"/>
    </source>
</evidence>
<gene>
    <name evidence="2" type="ORF">Esi_0135_0042</name>
</gene>
<keyword evidence="3" id="KW-1185">Reference proteome</keyword>
<evidence type="ECO:0000256" key="1">
    <source>
        <dbReference type="SAM" id="Phobius"/>
    </source>
</evidence>
<protein>
    <submittedName>
        <fullName evidence="2">Uncharacterized protein</fullName>
    </submittedName>
</protein>
<name>D7FJN7_ECTSI</name>
<proteinExistence type="predicted"/>
<organism evidence="2 3">
    <name type="scientific">Ectocarpus siliculosus</name>
    <name type="common">Brown alga</name>
    <name type="synonym">Conferva siliculosa</name>
    <dbReference type="NCBI Taxonomy" id="2880"/>
    <lineage>
        <taxon>Eukaryota</taxon>
        <taxon>Sar</taxon>
        <taxon>Stramenopiles</taxon>
        <taxon>Ochrophyta</taxon>
        <taxon>PX clade</taxon>
        <taxon>Phaeophyceae</taxon>
        <taxon>Ectocarpales</taxon>
        <taxon>Ectocarpaceae</taxon>
        <taxon>Ectocarpus</taxon>
    </lineage>
</organism>
<dbReference type="eggNOG" id="ENOG502STMA">
    <property type="taxonomic scope" value="Eukaryota"/>
</dbReference>
<dbReference type="InParanoid" id="D7FJN7"/>
<keyword evidence="1" id="KW-1133">Transmembrane helix</keyword>
<dbReference type="OrthoDB" id="186508at2759"/>
<dbReference type="EMBL" id="FN649760">
    <property type="protein sequence ID" value="CBJ29139.1"/>
    <property type="molecule type" value="Genomic_DNA"/>
</dbReference>
<accession>D7FJN7</accession>
<feature type="transmembrane region" description="Helical" evidence="1">
    <location>
        <begin position="39"/>
        <end position="60"/>
    </location>
</feature>
<dbReference type="Proteomes" id="UP000002630">
    <property type="component" value="Unassembled WGS sequence"/>
</dbReference>